<feature type="region of interest" description="Disordered" evidence="1">
    <location>
        <begin position="1"/>
        <end position="27"/>
    </location>
</feature>
<proteinExistence type="predicted"/>
<evidence type="ECO:0000313" key="2">
    <source>
        <dbReference type="EMBL" id="KAF2260678.1"/>
    </source>
</evidence>
<sequence length="305" mass="34806">MEQAPPYSPTASSSERRLPADYPSPWDELATLTRPKATTTPPRHIPRIDASNLLEAQHNALAHASTAPLPFEPPPPGYTPLDALAQSFRLVGSLIFTTKTSNMPRYQLMQEFSRSGRPRQLHIRRLMGSETRRHSLSSSPLYPPQDIEFDRDGTMYSISNTSEMRGHRSSTLGGIVKLESGVSLIGGRWTRIWHLTKNARRDSLNPENDARLRKYGYHADDEWDKRLLFCVKRGRWEDDKGRYVAVEVDGEKGGRDGWGKGFEIVVEMSAPRKDLLVSCWVMKVWTGEGLRWEGDVRDWRDQYQV</sequence>
<gene>
    <name evidence="2" type="ORF">CC78DRAFT_388395</name>
</gene>
<dbReference type="OrthoDB" id="3939315at2759"/>
<evidence type="ECO:0000256" key="1">
    <source>
        <dbReference type="SAM" id="MobiDB-lite"/>
    </source>
</evidence>
<dbReference type="EMBL" id="ML986675">
    <property type="protein sequence ID" value="KAF2260678.1"/>
    <property type="molecule type" value="Genomic_DNA"/>
</dbReference>
<evidence type="ECO:0000313" key="3">
    <source>
        <dbReference type="Proteomes" id="UP000800093"/>
    </source>
</evidence>
<keyword evidence="3" id="KW-1185">Reference proteome</keyword>
<protein>
    <submittedName>
        <fullName evidence="2">Uncharacterized protein</fullName>
    </submittedName>
</protein>
<organism evidence="2 3">
    <name type="scientific">Lojkania enalia</name>
    <dbReference type="NCBI Taxonomy" id="147567"/>
    <lineage>
        <taxon>Eukaryota</taxon>
        <taxon>Fungi</taxon>
        <taxon>Dikarya</taxon>
        <taxon>Ascomycota</taxon>
        <taxon>Pezizomycotina</taxon>
        <taxon>Dothideomycetes</taxon>
        <taxon>Pleosporomycetidae</taxon>
        <taxon>Pleosporales</taxon>
        <taxon>Pleosporales incertae sedis</taxon>
        <taxon>Lojkania</taxon>
    </lineage>
</organism>
<name>A0A9P4K207_9PLEO</name>
<dbReference type="AlphaFoldDB" id="A0A9P4K207"/>
<accession>A0A9P4K207</accession>
<reference evidence="3" key="1">
    <citation type="journal article" date="2020" name="Stud. Mycol.">
        <title>101 Dothideomycetes genomes: A test case for predicting lifestyles and emergence of pathogens.</title>
        <authorList>
            <person name="Haridas S."/>
            <person name="Albert R."/>
            <person name="Binder M."/>
            <person name="Bloem J."/>
            <person name="LaButti K."/>
            <person name="Salamov A."/>
            <person name="Andreopoulos B."/>
            <person name="Baker S."/>
            <person name="Barry K."/>
            <person name="Bills G."/>
            <person name="Bluhm B."/>
            <person name="Cannon C."/>
            <person name="Castanera R."/>
            <person name="Culley D."/>
            <person name="Daum C."/>
            <person name="Ezra D."/>
            <person name="Gonzalez J."/>
            <person name="Henrissat B."/>
            <person name="Kuo A."/>
            <person name="Liang C."/>
            <person name="Lipzen A."/>
            <person name="Lutzoni F."/>
            <person name="Magnuson J."/>
            <person name="Mondo S."/>
            <person name="Nolan M."/>
            <person name="Ohm R."/>
            <person name="Pangilinan J."/>
            <person name="Park H.-J."/>
            <person name="Ramirez L."/>
            <person name="Alfaro M."/>
            <person name="Sun H."/>
            <person name="Tritt A."/>
            <person name="Yoshinaga Y."/>
            <person name="Zwiers L.-H."/>
            <person name="Turgeon B."/>
            <person name="Goodwin S."/>
            <person name="Spatafora J."/>
            <person name="Crous P."/>
            <person name="Grigoriev I."/>
        </authorList>
    </citation>
    <scope>NUCLEOTIDE SEQUENCE [LARGE SCALE GENOMIC DNA]</scope>
    <source>
        <strain evidence="3">CBS 304.66</strain>
    </source>
</reference>
<dbReference type="Proteomes" id="UP000800093">
    <property type="component" value="Unassembled WGS sequence"/>
</dbReference>
<comment type="caution">
    <text evidence="2">The sequence shown here is derived from an EMBL/GenBank/DDBJ whole genome shotgun (WGS) entry which is preliminary data.</text>
</comment>